<dbReference type="RefSeq" id="WP_103461425.1">
    <property type="nucleotide sequence ID" value="NZ_PPXD01000024.1"/>
</dbReference>
<comment type="caution">
    <text evidence="3">The sequence shown here is derived from an EMBL/GenBank/DDBJ whole genome shotgun (WGS) entry which is preliminary data.</text>
</comment>
<dbReference type="Proteomes" id="UP000237340">
    <property type="component" value="Unassembled WGS sequence"/>
</dbReference>
<evidence type="ECO:0000313" key="4">
    <source>
        <dbReference type="Proteomes" id="UP000237340"/>
    </source>
</evidence>
<proteinExistence type="predicted"/>
<evidence type="ECO:0000259" key="2">
    <source>
        <dbReference type="Pfam" id="PF12728"/>
    </source>
</evidence>
<dbReference type="InterPro" id="IPR041657">
    <property type="entry name" value="HTH_17"/>
</dbReference>
<feature type="domain" description="Helix-turn-helix" evidence="2">
    <location>
        <begin position="18"/>
        <end position="67"/>
    </location>
</feature>
<feature type="region of interest" description="Disordered" evidence="1">
    <location>
        <begin position="1"/>
        <end position="25"/>
    </location>
</feature>
<dbReference type="EMBL" id="PPXD01000024">
    <property type="protein sequence ID" value="POH63007.1"/>
    <property type="molecule type" value="Genomic_DNA"/>
</dbReference>
<keyword evidence="3" id="KW-0238">DNA-binding</keyword>
<evidence type="ECO:0000256" key="1">
    <source>
        <dbReference type="SAM" id="MobiDB-lite"/>
    </source>
</evidence>
<dbReference type="Pfam" id="PF12728">
    <property type="entry name" value="HTH_17"/>
    <property type="match status" value="1"/>
</dbReference>
<reference evidence="3 4" key="1">
    <citation type="submission" date="2018-01" db="EMBL/GenBank/DDBJ databases">
        <title>Cryobacterium sp. nov., from glaciers in China.</title>
        <authorList>
            <person name="Liu Q."/>
            <person name="Xin Y.-H."/>
        </authorList>
    </citation>
    <scope>NUCLEOTIDE SEQUENCE [LARGE SCALE GENOMIC DNA]</scope>
    <source>
        <strain evidence="3 4">TMN-42</strain>
    </source>
</reference>
<keyword evidence="4" id="KW-1185">Reference proteome</keyword>
<organism evidence="3 4">
    <name type="scientific">Cryobacterium zongtaii</name>
    <dbReference type="NCBI Taxonomy" id="1259217"/>
    <lineage>
        <taxon>Bacteria</taxon>
        <taxon>Bacillati</taxon>
        <taxon>Actinomycetota</taxon>
        <taxon>Actinomycetes</taxon>
        <taxon>Micrococcales</taxon>
        <taxon>Microbacteriaceae</taxon>
        <taxon>Cryobacterium</taxon>
    </lineage>
</organism>
<sequence length="77" mass="8744">MGVAKSRPQVAEPKRRALTPAETAERLRLSNRDLARLRHRGEGPAFVALSRKTVRYLRSSVDDWEARHTAWNGDHPA</sequence>
<dbReference type="GO" id="GO:0003677">
    <property type="term" value="F:DNA binding"/>
    <property type="evidence" value="ECO:0007669"/>
    <property type="project" value="UniProtKB-KW"/>
</dbReference>
<protein>
    <submittedName>
        <fullName evidence="3">DNA-binding protein</fullName>
    </submittedName>
</protein>
<dbReference type="AlphaFoldDB" id="A0A2S3ZBK5"/>
<name>A0A2S3ZBK5_9MICO</name>
<accession>A0A2S3ZBK5</accession>
<gene>
    <name evidence="3" type="ORF">C3B61_15125</name>
</gene>
<evidence type="ECO:0000313" key="3">
    <source>
        <dbReference type="EMBL" id="POH63007.1"/>
    </source>
</evidence>